<evidence type="ECO:0000313" key="1">
    <source>
        <dbReference type="EMBL" id="RRG18503.1"/>
    </source>
</evidence>
<dbReference type="AlphaFoldDB" id="A0A3P2RD05"/>
<sequence>MQKKQNFERLRVGRDGDAWRREAPDVLDLHAPIFEPIAVKDPQAEMAVHFSERTERVPRETWYRLLLQECQKVTQPDMRIRSIVLDRRNAMHILFVMPDVSAMQVLTVFVGDTAPRLKRHQMWTGYYASIRDVLKVVRQYLSNQRYQSFSFAMYSYLRLNQQGILPSIQAQQHHYYVETTGDPIGADETHILQVLQGYDLLHMTSNGLEITALGISALNFFARFYEREFTQRWQTGAVEFTLSNQSIKSTQRKEVQLAREVVKNDR</sequence>
<organism evidence="1 2">
    <name type="scientific">Weissella viridescens</name>
    <name type="common">Lactobacillus viridescens</name>
    <dbReference type="NCBI Taxonomy" id="1629"/>
    <lineage>
        <taxon>Bacteria</taxon>
        <taxon>Bacillati</taxon>
        <taxon>Bacillota</taxon>
        <taxon>Bacilli</taxon>
        <taxon>Lactobacillales</taxon>
        <taxon>Lactobacillaceae</taxon>
        <taxon>Weissella</taxon>
    </lineage>
</organism>
<proteinExistence type="predicted"/>
<reference evidence="1 2" key="1">
    <citation type="submission" date="2018-10" db="EMBL/GenBank/DDBJ databases">
        <title>Draft genome sequence of Weissella viridescens UCO-SMC3.</title>
        <authorList>
            <person name="Garcia-Cancino A."/>
            <person name="Espinoza-Monje M."/>
            <person name="Albarracin L."/>
            <person name="Garcia-Castillo V."/>
            <person name="Campos-Martin J."/>
            <person name="Nakano Y."/>
            <person name="Guitierrez-Zamorano C."/>
            <person name="Ikeda-Ohtsubo W."/>
            <person name="Morita H."/>
            <person name="Kitazawa H."/>
            <person name="Villena J."/>
        </authorList>
    </citation>
    <scope>NUCLEOTIDE SEQUENCE [LARGE SCALE GENOMIC DNA]</scope>
    <source>
        <strain evidence="1 2">UCO-SMC3</strain>
    </source>
</reference>
<accession>A0A3P2RD05</accession>
<comment type="caution">
    <text evidence="1">The sequence shown here is derived from an EMBL/GenBank/DDBJ whole genome shotgun (WGS) entry which is preliminary data.</text>
</comment>
<name>A0A3P2RD05_WEIVI</name>
<dbReference type="Proteomes" id="UP000275836">
    <property type="component" value="Unassembled WGS sequence"/>
</dbReference>
<protein>
    <submittedName>
        <fullName evidence="1">Uncharacterized protein</fullName>
    </submittedName>
</protein>
<evidence type="ECO:0000313" key="2">
    <source>
        <dbReference type="Proteomes" id="UP000275836"/>
    </source>
</evidence>
<dbReference type="RefSeq" id="WP_124942479.1">
    <property type="nucleotide sequence ID" value="NZ_RHGY01000001.1"/>
</dbReference>
<dbReference type="OrthoDB" id="2147282at2"/>
<gene>
    <name evidence="1" type="ORF">D3P96_00520</name>
</gene>
<dbReference type="EMBL" id="RHGY01000001">
    <property type="protein sequence ID" value="RRG18503.1"/>
    <property type="molecule type" value="Genomic_DNA"/>
</dbReference>